<protein>
    <submittedName>
        <fullName evidence="1">Uncharacterized protein</fullName>
    </submittedName>
</protein>
<evidence type="ECO:0000313" key="1">
    <source>
        <dbReference type="EMBL" id="ESA00177.1"/>
    </source>
</evidence>
<gene>
    <name evidence="1" type="ORF">GLOINDRAFT_338700</name>
</gene>
<proteinExistence type="predicted"/>
<accession>U9SYI9</accession>
<dbReference type="EMBL" id="KI297395">
    <property type="protein sequence ID" value="ESA00177.1"/>
    <property type="molecule type" value="Genomic_DNA"/>
</dbReference>
<sequence>MPEKSVHEYFDRKSSDWTITGFLEECDAKLFTDQIGYYLTSLENIIETGSGNRRKKAQELYARYKQAKIGGVAEISKIFVIQVSKTSYEASIGAQKISKII</sequence>
<name>U9SYI9_RHIID</name>
<reference evidence="1" key="1">
    <citation type="submission" date="2013-07" db="EMBL/GenBank/DDBJ databases">
        <title>The genome of an arbuscular mycorrhizal fungus provides insights into the evolution of the oldest plant symbiosis.</title>
        <authorList>
            <consortium name="DOE Joint Genome Institute"/>
            <person name="Tisserant E."/>
            <person name="Malbreil M."/>
            <person name="Kuo A."/>
            <person name="Kohler A."/>
            <person name="Symeonidi A."/>
            <person name="Balestrini R."/>
            <person name="Charron P."/>
            <person name="Duensing N."/>
            <person name="Frei-dit-Frey N."/>
            <person name="Gianinazzi-Pearson V."/>
            <person name="Gilbert B."/>
            <person name="Handa Y."/>
            <person name="Hijri M."/>
            <person name="Kaul R."/>
            <person name="Kawaguchi M."/>
            <person name="Krajinski F."/>
            <person name="Lammers P."/>
            <person name="Lapierre D."/>
            <person name="Masclaux F.G."/>
            <person name="Murat C."/>
            <person name="Morin E."/>
            <person name="Ndikumana S."/>
            <person name="Pagni M."/>
            <person name="Petitpierre D."/>
            <person name="Requena N."/>
            <person name="Rosikiewicz P."/>
            <person name="Riley R."/>
            <person name="Saito K."/>
            <person name="San Clemente H."/>
            <person name="Shapiro H."/>
            <person name="van Tuinen D."/>
            <person name="Becard G."/>
            <person name="Bonfante P."/>
            <person name="Paszkowski U."/>
            <person name="Shachar-Hill Y."/>
            <person name="Young J.P."/>
            <person name="Sanders I.R."/>
            <person name="Henrissat B."/>
            <person name="Rensing S.A."/>
            <person name="Grigoriev I.V."/>
            <person name="Corradi N."/>
            <person name="Roux C."/>
            <person name="Martin F."/>
        </authorList>
    </citation>
    <scope>NUCLEOTIDE SEQUENCE</scope>
    <source>
        <strain evidence="1">DAOM 197198</strain>
    </source>
</reference>
<organism evidence="1">
    <name type="scientific">Rhizophagus irregularis (strain DAOM 181602 / DAOM 197198 / MUCL 43194)</name>
    <name type="common">Arbuscular mycorrhizal fungus</name>
    <name type="synonym">Glomus intraradices</name>
    <dbReference type="NCBI Taxonomy" id="747089"/>
    <lineage>
        <taxon>Eukaryota</taxon>
        <taxon>Fungi</taxon>
        <taxon>Fungi incertae sedis</taxon>
        <taxon>Mucoromycota</taxon>
        <taxon>Glomeromycotina</taxon>
        <taxon>Glomeromycetes</taxon>
        <taxon>Glomerales</taxon>
        <taxon>Glomeraceae</taxon>
        <taxon>Rhizophagus</taxon>
    </lineage>
</organism>
<dbReference type="HOGENOM" id="CLU_2293182_0_0_1"/>
<dbReference type="AlphaFoldDB" id="U9SYI9"/>